<organism evidence="1 2">
    <name type="scientific">Camellia lanceoleosa</name>
    <dbReference type="NCBI Taxonomy" id="1840588"/>
    <lineage>
        <taxon>Eukaryota</taxon>
        <taxon>Viridiplantae</taxon>
        <taxon>Streptophyta</taxon>
        <taxon>Embryophyta</taxon>
        <taxon>Tracheophyta</taxon>
        <taxon>Spermatophyta</taxon>
        <taxon>Magnoliopsida</taxon>
        <taxon>eudicotyledons</taxon>
        <taxon>Gunneridae</taxon>
        <taxon>Pentapetalae</taxon>
        <taxon>asterids</taxon>
        <taxon>Ericales</taxon>
        <taxon>Theaceae</taxon>
        <taxon>Camellia</taxon>
    </lineage>
</organism>
<proteinExistence type="predicted"/>
<accession>A0ACC0II98</accession>
<sequence length="241" mass="27017">MEPLSSTPSTWLYTSNADLEPFEIWRGVEGSSIGSDKEPSNMEMKNNGVRTVVSWRSKQRRVDMEVVGIFVSPLLKAVINKLLSSDSINLARRGDIDTSIKKLKKSFEDINDVLADAEDKQISDTAVNKWLKELQHLAYDADDVLDEFATEVQRKKLIMADADVGEASTSSKFKQPTTRCRWKNSPIRHKQSLHISARTLLLWKQTLGCMHAPHLNCIASFCASSQGTPEICLMSTLDALF</sequence>
<keyword evidence="2" id="KW-1185">Reference proteome</keyword>
<name>A0ACC0II98_9ERIC</name>
<evidence type="ECO:0000313" key="1">
    <source>
        <dbReference type="EMBL" id="KAI8025592.1"/>
    </source>
</evidence>
<dbReference type="EMBL" id="CM045760">
    <property type="protein sequence ID" value="KAI8025592.1"/>
    <property type="molecule type" value="Genomic_DNA"/>
</dbReference>
<gene>
    <name evidence="1" type="ORF">LOK49_LG02G01886</name>
</gene>
<reference evidence="1 2" key="1">
    <citation type="journal article" date="2022" name="Plant J.">
        <title>Chromosome-level genome of Camellia lanceoleosa provides a valuable resource for understanding genome evolution and self-incompatibility.</title>
        <authorList>
            <person name="Gong W."/>
            <person name="Xiao S."/>
            <person name="Wang L."/>
            <person name="Liao Z."/>
            <person name="Chang Y."/>
            <person name="Mo W."/>
            <person name="Hu G."/>
            <person name="Li W."/>
            <person name="Zhao G."/>
            <person name="Zhu H."/>
            <person name="Hu X."/>
            <person name="Ji K."/>
            <person name="Xiang X."/>
            <person name="Song Q."/>
            <person name="Yuan D."/>
            <person name="Jin S."/>
            <person name="Zhang L."/>
        </authorList>
    </citation>
    <scope>NUCLEOTIDE SEQUENCE [LARGE SCALE GENOMIC DNA]</scope>
    <source>
        <strain evidence="1">SQ_2022a</strain>
    </source>
</reference>
<protein>
    <submittedName>
        <fullName evidence="1">Disease resistance RPP13-like protein 1</fullName>
    </submittedName>
</protein>
<evidence type="ECO:0000313" key="2">
    <source>
        <dbReference type="Proteomes" id="UP001060215"/>
    </source>
</evidence>
<dbReference type="Proteomes" id="UP001060215">
    <property type="component" value="Chromosome 3"/>
</dbReference>
<comment type="caution">
    <text evidence="1">The sequence shown here is derived from an EMBL/GenBank/DDBJ whole genome shotgun (WGS) entry which is preliminary data.</text>
</comment>